<evidence type="ECO:0000259" key="1">
    <source>
        <dbReference type="Pfam" id="PF08241"/>
    </source>
</evidence>
<dbReference type="PANTHER" id="PTHR42912">
    <property type="entry name" value="METHYLTRANSFERASE"/>
    <property type="match status" value="1"/>
</dbReference>
<keyword evidence="3" id="KW-1185">Reference proteome</keyword>
<name>A0ABU4U398_9PSEU</name>
<dbReference type="Gene3D" id="3.40.50.150">
    <property type="entry name" value="Vaccinia Virus protein VP39"/>
    <property type="match status" value="1"/>
</dbReference>
<keyword evidence="2" id="KW-0808">Transferase</keyword>
<dbReference type="Proteomes" id="UP001271792">
    <property type="component" value="Unassembled WGS sequence"/>
</dbReference>
<feature type="domain" description="Methyltransferase type 11" evidence="1">
    <location>
        <begin position="36"/>
        <end position="118"/>
    </location>
</feature>
<dbReference type="SUPFAM" id="SSF53335">
    <property type="entry name" value="S-adenosyl-L-methionine-dependent methyltransferases"/>
    <property type="match status" value="1"/>
</dbReference>
<reference evidence="2 3" key="2">
    <citation type="submission" date="2023-11" db="EMBL/GenBank/DDBJ databases">
        <authorList>
            <person name="Lara A.C."/>
            <person name="Chronakova A."/>
        </authorList>
    </citation>
    <scope>NUCLEOTIDE SEQUENCE [LARGE SCALE GENOMIC DNA]</scope>
    <source>
        <strain evidence="2 3">BCCO 10_0798</strain>
    </source>
</reference>
<dbReference type="InterPro" id="IPR050508">
    <property type="entry name" value="Methyltransf_Superfamily"/>
</dbReference>
<dbReference type="CDD" id="cd02440">
    <property type="entry name" value="AdoMet_MTases"/>
    <property type="match status" value="1"/>
</dbReference>
<comment type="caution">
    <text evidence="2">The sequence shown here is derived from an EMBL/GenBank/DDBJ whole genome shotgun (WGS) entry which is preliminary data.</text>
</comment>
<dbReference type="Pfam" id="PF08241">
    <property type="entry name" value="Methyltransf_11"/>
    <property type="match status" value="1"/>
</dbReference>
<dbReference type="EC" id="2.1.-.-" evidence="2"/>
<organism evidence="2 3">
    <name type="scientific">Lentzea kristufekii</name>
    <dbReference type="NCBI Taxonomy" id="3095430"/>
    <lineage>
        <taxon>Bacteria</taxon>
        <taxon>Bacillati</taxon>
        <taxon>Actinomycetota</taxon>
        <taxon>Actinomycetes</taxon>
        <taxon>Pseudonocardiales</taxon>
        <taxon>Pseudonocardiaceae</taxon>
        <taxon>Lentzea</taxon>
    </lineage>
</organism>
<protein>
    <submittedName>
        <fullName evidence="2">Class I SAM-dependent methyltransferase</fullName>
        <ecNumber evidence="2">2.1.-.-</ecNumber>
    </submittedName>
</protein>
<gene>
    <name evidence="2" type="ORF">SK571_37260</name>
</gene>
<evidence type="ECO:0000313" key="2">
    <source>
        <dbReference type="EMBL" id="MDX8055054.1"/>
    </source>
</evidence>
<dbReference type="GO" id="GO:0032259">
    <property type="term" value="P:methylation"/>
    <property type="evidence" value="ECO:0007669"/>
    <property type="project" value="UniProtKB-KW"/>
</dbReference>
<proteinExistence type="predicted"/>
<dbReference type="RefSeq" id="WP_319988812.1">
    <property type="nucleotide sequence ID" value="NZ_JAXAVV010000025.1"/>
</dbReference>
<keyword evidence="2" id="KW-0489">Methyltransferase</keyword>
<dbReference type="GO" id="GO:0008168">
    <property type="term" value="F:methyltransferase activity"/>
    <property type="evidence" value="ECO:0007669"/>
    <property type="project" value="UniProtKB-KW"/>
</dbReference>
<accession>A0ABU4U398</accession>
<dbReference type="InterPro" id="IPR029063">
    <property type="entry name" value="SAM-dependent_MTases_sf"/>
</dbReference>
<reference evidence="2 3" key="1">
    <citation type="submission" date="2023-11" db="EMBL/GenBank/DDBJ databases">
        <title>Lentzea sokolovensis, sp. nov., Lentzea kristufkii, sp. nov., and Lentzea miocenensis, sp. nov., rare actinobacteria from Sokolov Coal Basin, Miocene lacustrine sediment, Czech Republic.</title>
        <authorList>
            <person name="Lara A."/>
            <person name="Kotroba L."/>
            <person name="Nouioui I."/>
            <person name="Neumann-Schaal M."/>
            <person name="Mast Y."/>
            <person name="Chronakova A."/>
        </authorList>
    </citation>
    <scope>NUCLEOTIDE SEQUENCE [LARGE SCALE GENOMIC DNA]</scope>
    <source>
        <strain evidence="2 3">BCCO 10_0798</strain>
    </source>
</reference>
<evidence type="ECO:0000313" key="3">
    <source>
        <dbReference type="Proteomes" id="UP001271792"/>
    </source>
</evidence>
<dbReference type="EMBL" id="JAXAVV010000025">
    <property type="protein sequence ID" value="MDX8055054.1"/>
    <property type="molecule type" value="Genomic_DNA"/>
</dbReference>
<dbReference type="InterPro" id="IPR013216">
    <property type="entry name" value="Methyltransf_11"/>
</dbReference>
<sequence length="264" mass="28449">MWDLGDAYERYVGRWSRLVAVEFLRWLDVPPGRTWLDVGCGTGVLTEAVLAHTRPAAVTGVDPSEGFLDRARDRVPDAGFAVGDATDLGERTADVVVSGLVLTFVPDAAQAVGEFARVAPCVGSYVWDYASGMRMMRLFWDAAKDVDPAAAAHDEGLRFSDVSGAEPLRALWTGAGLHDVEVTGIVVPTVFRDFDDFWDPFLGGTGAAPAYAAKLPPEQRDAIRELLRSRLPARGPIELTAKAWAVRGSRGGTAPRAGSRPRRA</sequence>